<keyword evidence="4 17" id="KW-0812">Transmembrane</keyword>
<feature type="transmembrane region" description="Helical" evidence="17">
    <location>
        <begin position="745"/>
        <end position="768"/>
    </location>
</feature>
<dbReference type="InterPro" id="IPR044564">
    <property type="entry name" value="Na_chnl_inactivation_gate"/>
</dbReference>
<feature type="transmembrane region" description="Helical" evidence="17">
    <location>
        <begin position="125"/>
        <end position="144"/>
    </location>
</feature>
<name>G3SYC2_LOXAF</name>
<evidence type="ECO:0000259" key="18">
    <source>
        <dbReference type="Pfam" id="PF00520"/>
    </source>
</evidence>
<evidence type="ECO:0000313" key="21">
    <source>
        <dbReference type="Ensembl" id="ENSLAFP00000005476.4"/>
    </source>
</evidence>
<reference evidence="21 22" key="1">
    <citation type="submission" date="2009-06" db="EMBL/GenBank/DDBJ databases">
        <title>The Genome Sequence of Loxodonta africana (African elephant).</title>
        <authorList>
            <person name="Di Palma F."/>
            <person name="Heiman D."/>
            <person name="Young S."/>
            <person name="Johnson J."/>
            <person name="Lander E.S."/>
            <person name="Lindblad-Toh K."/>
        </authorList>
    </citation>
    <scope>NUCLEOTIDE SEQUENCE [LARGE SCALE GENOMIC DNA]</scope>
    <source>
        <strain evidence="21 22">Isolate ISIS603380</strain>
    </source>
</reference>
<keyword evidence="9" id="KW-0325">Glycoprotein</keyword>
<dbReference type="PANTHER" id="PTHR10037:SF14">
    <property type="entry name" value="SODIUM CHANNEL PROTEIN"/>
    <property type="match status" value="1"/>
</dbReference>
<dbReference type="InParanoid" id="G3SYC2"/>
<evidence type="ECO:0000313" key="22">
    <source>
        <dbReference type="Proteomes" id="UP000007646"/>
    </source>
</evidence>
<dbReference type="Gene3D" id="1.10.238.10">
    <property type="entry name" value="EF-hand"/>
    <property type="match status" value="1"/>
</dbReference>
<evidence type="ECO:0000256" key="3">
    <source>
        <dbReference type="ARBA" id="ARBA00022553"/>
    </source>
</evidence>
<feature type="transmembrane region" description="Helical" evidence="17">
    <location>
        <begin position="1311"/>
        <end position="1333"/>
    </location>
</feature>
<comment type="function">
    <text evidence="11">Sodium leak channel functioning as an osmosensor regulating sodium ion levels in various tissues and organs. While most sodium channels are voltage-gated, SCN7A is not and lets sodium flow through membrane along its concentration gradient. In glial cells of the central nervous system, senses body-fluid sodium levels and controls salt intake behavior as well as voluntary water intake through activation of nearby neurons to maintain appropriate sodium levels in the body. By mediating sodium influx into keratinocytes, also plays a role in skin barrier homeostasis.</text>
</comment>
<feature type="transmembrane region" description="Helical" evidence="17">
    <location>
        <begin position="819"/>
        <end position="842"/>
    </location>
</feature>
<evidence type="ECO:0000256" key="4">
    <source>
        <dbReference type="ARBA" id="ARBA00022692"/>
    </source>
</evidence>
<comment type="similarity">
    <text evidence="12">Belongs to the sodium channel (TC 1.A.1.10) family. SCN7A subfamily.</text>
</comment>
<comment type="subcellular location">
    <subcellularLocation>
        <location evidence="1">Cell membrane</location>
        <topology evidence="1">Multi-pass membrane protein</topology>
    </subcellularLocation>
</comment>
<dbReference type="GO" id="GO:0007231">
    <property type="term" value="P:osmosensory signaling pathway"/>
    <property type="evidence" value="ECO:0007669"/>
    <property type="project" value="Ensembl"/>
</dbReference>
<reference evidence="21" key="2">
    <citation type="submission" date="2025-08" db="UniProtKB">
        <authorList>
            <consortium name="Ensembl"/>
        </authorList>
    </citation>
    <scope>IDENTIFICATION</scope>
    <source>
        <strain evidence="21">Isolate ISIS603380</strain>
    </source>
</reference>
<keyword evidence="3" id="KW-0597">Phosphoprotein</keyword>
<dbReference type="PRINTS" id="PR00170">
    <property type="entry name" value="NACHANNEL"/>
</dbReference>
<feature type="transmembrane region" description="Helical" evidence="17">
    <location>
        <begin position="1562"/>
        <end position="1587"/>
    </location>
</feature>
<keyword evidence="5" id="KW-0677">Repeat</keyword>
<dbReference type="FunFam" id="1.10.287.70:FF:000112">
    <property type="entry name" value="Sodium channel protein"/>
    <property type="match status" value="1"/>
</dbReference>
<dbReference type="FunFam" id="1.20.5.1190:FF:000006">
    <property type="entry name" value="Sodium channel protein"/>
    <property type="match status" value="1"/>
</dbReference>
<dbReference type="FunCoup" id="G3SYC2">
    <property type="interactions" value="4"/>
</dbReference>
<feature type="transmembrane region" description="Helical" evidence="17">
    <location>
        <begin position="1624"/>
        <end position="1652"/>
    </location>
</feature>
<evidence type="ECO:0000256" key="16">
    <source>
        <dbReference type="SAM" id="MobiDB-lite"/>
    </source>
</evidence>
<keyword evidence="6 17" id="KW-1133">Transmembrane helix</keyword>
<evidence type="ECO:0000256" key="12">
    <source>
        <dbReference type="ARBA" id="ARBA00060976"/>
    </source>
</evidence>
<dbReference type="GO" id="GO:0019725">
    <property type="term" value="P:cellular homeostasis"/>
    <property type="evidence" value="ECO:0007669"/>
    <property type="project" value="Ensembl"/>
</dbReference>
<evidence type="ECO:0000259" key="19">
    <source>
        <dbReference type="Pfam" id="PF06512"/>
    </source>
</evidence>
<organism evidence="21 22">
    <name type="scientific">Loxodonta africana</name>
    <name type="common">African elephant</name>
    <dbReference type="NCBI Taxonomy" id="9785"/>
    <lineage>
        <taxon>Eukaryota</taxon>
        <taxon>Metazoa</taxon>
        <taxon>Chordata</taxon>
        <taxon>Craniata</taxon>
        <taxon>Vertebrata</taxon>
        <taxon>Euteleostomi</taxon>
        <taxon>Mammalia</taxon>
        <taxon>Eutheria</taxon>
        <taxon>Afrotheria</taxon>
        <taxon>Proboscidea</taxon>
        <taxon>Elephantidae</taxon>
        <taxon>Loxodonta</taxon>
    </lineage>
</organism>
<dbReference type="GO" id="GO:0044325">
    <property type="term" value="F:transmembrane transporter binding"/>
    <property type="evidence" value="ECO:0007669"/>
    <property type="project" value="Ensembl"/>
</dbReference>
<comment type="subunit">
    <text evidence="13">The sodium channel formed by SCN7A is probably a heterooligomeric complex consisting of the ion conducting pore forming alpha subunit SCN7A and regulatory beta subunits such as SCN3B. Interacts with ATP1A1; activates ATP1A1 and thereby indirectly signals to nearby neurons to regulate sodium homeostasis.</text>
</comment>
<feature type="transmembrane region" description="Helical" evidence="17">
    <location>
        <begin position="862"/>
        <end position="888"/>
    </location>
</feature>
<dbReference type="Gene3D" id="1.20.120.350">
    <property type="entry name" value="Voltage-gated potassium channels. Chain C"/>
    <property type="match status" value="4"/>
</dbReference>
<evidence type="ECO:0000256" key="14">
    <source>
        <dbReference type="ARBA" id="ARBA00074784"/>
    </source>
</evidence>
<dbReference type="HOGENOM" id="CLU_000540_5_0_1"/>
<feature type="transmembrane region" description="Helical" evidence="17">
    <location>
        <begin position="240"/>
        <end position="264"/>
    </location>
</feature>
<dbReference type="GO" id="GO:0009617">
    <property type="term" value="P:response to bacterium"/>
    <property type="evidence" value="ECO:0007669"/>
    <property type="project" value="Ensembl"/>
</dbReference>
<feature type="domain" description="Ion transport" evidence="18">
    <location>
        <begin position="1182"/>
        <end position="1452"/>
    </location>
</feature>
<feature type="domain" description="SCN5A-like C-terminal IQ motif" evidence="20">
    <location>
        <begin position="1873"/>
        <end position="1905"/>
    </location>
</feature>
<reference evidence="21" key="3">
    <citation type="submission" date="2025-09" db="UniProtKB">
        <authorList>
            <consortium name="Ensembl"/>
        </authorList>
    </citation>
    <scope>IDENTIFICATION</scope>
    <source>
        <strain evidence="21">Isolate ISIS603380</strain>
    </source>
</reference>
<dbReference type="FunFam" id="1.20.120.350:FF:000083">
    <property type="entry name" value="Sodium channel protein"/>
    <property type="match status" value="1"/>
</dbReference>
<dbReference type="GO" id="GO:0001518">
    <property type="term" value="C:voltage-gated sodium channel complex"/>
    <property type="evidence" value="ECO:0007669"/>
    <property type="project" value="InterPro"/>
</dbReference>
<feature type="compositionally biased region" description="Basic and acidic residues" evidence="16">
    <location>
        <begin position="1051"/>
        <end position="1064"/>
    </location>
</feature>
<feature type="transmembrane region" description="Helical" evidence="17">
    <location>
        <begin position="952"/>
        <end position="972"/>
    </location>
</feature>
<evidence type="ECO:0000256" key="5">
    <source>
        <dbReference type="ARBA" id="ARBA00022737"/>
    </source>
</evidence>
<dbReference type="SUPFAM" id="SSF81324">
    <property type="entry name" value="Voltage-gated potassium channels"/>
    <property type="match status" value="4"/>
</dbReference>
<feature type="transmembrane region" description="Helical" evidence="17">
    <location>
        <begin position="1223"/>
        <end position="1242"/>
    </location>
</feature>
<evidence type="ECO:0000256" key="10">
    <source>
        <dbReference type="ARBA" id="ARBA00036239"/>
    </source>
</evidence>
<feature type="transmembrane region" description="Helical" evidence="17">
    <location>
        <begin position="1419"/>
        <end position="1446"/>
    </location>
</feature>
<keyword evidence="8" id="KW-1015">Disulfide bond</keyword>
<dbReference type="GO" id="GO:0055078">
    <property type="term" value="P:sodium ion homeostasis"/>
    <property type="evidence" value="ECO:0007669"/>
    <property type="project" value="Ensembl"/>
</dbReference>
<feature type="compositionally biased region" description="Polar residues" evidence="16">
    <location>
        <begin position="1065"/>
        <end position="1079"/>
    </location>
</feature>
<proteinExistence type="inferred from homology"/>
<feature type="transmembrane region" description="Helical" evidence="17">
    <location>
        <begin position="1498"/>
        <end position="1525"/>
    </location>
</feature>
<dbReference type="InterPro" id="IPR027359">
    <property type="entry name" value="Volt_channel_dom_sf"/>
</dbReference>
<sequence>AKLEMLTSPEPKGLVPFTKESLELMKERIAKKHSEDNEAEDLQPSIDLEVGRELPFAYGNLSPGMVSAPLEDVDPYYKNKNTFIVLNKKRTVFRFNATSAWCTLSPFDCFRRTIIKVLIHSIKKMLILISVLTDCIFMTMTNFADWRANITNALLGIYTFEILVKLIARGIWAGPFSFIGDPWNWLDFSVTLFEFIIRYSLPGFASILNTARTLRILKTIPLNQGLKSLVGILNRCVKKLIGVITLTLLFLSIFSLIGMGLFMGNLKHKCLRWPQENKLFHINFIEYLGSASAANQTSFVFLLSLQKWQENVKEVENFYYWEGERYALLCGNRTDASQCPEGYVCVKAGGNPDYGYTNFDNFGWAFFALFRLMTQDYPEVLYHQILYASGKVYMIFFVVVSFWFAFYMASLFLSILAMAYEEEKQTNTEKAKKIEPKYQQTLKEFQEGKEAAEHTLMRGTNIFKDFLNIYSFFLFQKCKLLLVITLIAKVFTELPLRKLWKIIFKNLNCAGRKNRTEFVLVNGTGSNLRQRTMDIKKEVVQLNASHLHHPRTLTKNITGSYSGPSYKKRIERDKEKICEVVLQKSFYQKEMKPFSQNLSNFPLLFIHKKALMRERKVSIDFSLFRHLLLITQNRRRHSSPYGEYCISIKCLNLLLYTHLKKTKTIQIEMKKRSPASMSTSVDLLDDGTFAHKGSPKMAKLCYSFLSEVKESRKKCPLCWYRFAKTFLIWNCSPCWLKWKEFVHMIIMDPFTDLALAICIILNILFLALEHYPRSEGTNSLLSIGNLVFIGIFTAEMILKIIAMHPHGYFQVGWNIFDSLIVFHGLAELYIVTVQGIALFQLFRMLRIFKLGKYWPTFTNLMWTLGNSLLALKNLILLLFTFSFFSAVLGLKIFGVNYENCVCNIDKGCQLPRWHMHDFFHSYLNVFRILCGEWIETLWDCLEVASRVTCIPFYMMVILIGNLLIFYLFLALVSSFSSYKSATIEENNEAKNLRLAMARIKKGINSMLLKTLCKKQNAPKETMENVNDMHVKETLSDNTLFELSDTQDFFKEKEKSSGMEKHTMTENESQSLIPSPSVSETVPIASGESDIENLDNKEIQSKSGDGSSKEKLKQSSSSECSTVDIATSEEEMIYEREKPKHLKNGACGSLDCFRTFNIQISRESKKGKIWQNVRKTCCKIVENSWFKCFIGLVTLLSTATLAFEDIYINQRKTIKILLEYADMIFTYIFILEILLKWMAYGFKAYFTNAWYRLDFVVVIITLKTLTLKSCKFREDLKPLISIKFLRALRVLSQFERMKVVVRALIKTTLPTANVFLVCLMIWLVFSIMGVHLFAGKFYECIDPTSGERFPVSEVMNKSQCESLVFNESMPWENAKLNFDNVGNGFLSLLQVATFNGWITIMNSAVDSIAVNMQPNFEDNIYMYCYFINFIIFGLFLPLSILTGAIVANFKKHKLKKIVFGGSNIFITVKQKKECRGLKKFMSEDSQRPIPPPRNKLQGLIFVLVTNQIFNITIMVLIFVHAITIMMKSDDESPQMKTVFYWINTVFVVLYTVECLLKLISFRCYYFTIGWNIFDFVVVVFSITVQGLFLPAEYYLGSPSLVQLILLSRIIHILRLGKGPKVFHNLLLPLMLSLPALMNLCLLIFLVMFVYAILGMYNFAYVKKEAGINDVSNFETFGSSMLCIFQVTIFAGWDGMLSAIFNSEWSDCDPDKINPGTQVKGDCSNPYFGIIYFVSYILISWLIIVNMYIVVVMEFFNIVSKKKAKTLSEDDFRKFFQVWKRFDPDKTQYIDSSKLSDFAAALDPPLLMAKPNKGQLVAMDLPMAVGDRIHCLDILLAFTKRVLGKDERMEKVISEIETGFILANPFKITYEPITTTLKRKQEAVSATIIQRAYKSYRLRRNYKNTSDIHMIDDGGSVKATKEDIHFDKAKEKS</sequence>
<dbReference type="Ensembl" id="ENSLAFT00000006523.4">
    <property type="protein sequence ID" value="ENSLAFP00000005476.4"/>
    <property type="gene ID" value="ENSLAFG00000006518.4"/>
</dbReference>
<feature type="domain" description="Ion transport" evidence="18">
    <location>
        <begin position="749"/>
        <end position="977"/>
    </location>
</feature>
<dbReference type="FunFam" id="1.10.287.70:FF:000091">
    <property type="entry name" value="Sodium channel protein"/>
    <property type="match status" value="1"/>
</dbReference>
<feature type="transmembrane region" description="Helical" evidence="17">
    <location>
        <begin position="1728"/>
        <end position="1754"/>
    </location>
</feature>
<evidence type="ECO:0000256" key="6">
    <source>
        <dbReference type="ARBA" id="ARBA00022989"/>
    </source>
</evidence>
<feature type="transmembrane region" description="Helical" evidence="17">
    <location>
        <begin position="469"/>
        <end position="491"/>
    </location>
</feature>
<dbReference type="InterPro" id="IPR058542">
    <property type="entry name" value="IQ_SCN5A_C"/>
</dbReference>
<dbReference type="eggNOG" id="KOG2301">
    <property type="taxonomic scope" value="Eukaryota"/>
</dbReference>
<evidence type="ECO:0000256" key="8">
    <source>
        <dbReference type="ARBA" id="ARBA00023157"/>
    </source>
</evidence>
<feature type="domain" description="Ion transport" evidence="18">
    <location>
        <begin position="1506"/>
        <end position="1760"/>
    </location>
</feature>
<evidence type="ECO:0000256" key="7">
    <source>
        <dbReference type="ARBA" id="ARBA00023136"/>
    </source>
</evidence>
<feature type="transmembrane region" description="Helical" evidence="17">
    <location>
        <begin position="150"/>
        <end position="168"/>
    </location>
</feature>
<feature type="transmembrane region" description="Helical" evidence="17">
    <location>
        <begin position="392"/>
        <end position="420"/>
    </location>
</feature>
<dbReference type="FunFam" id="1.20.120.350:FF:000002">
    <property type="entry name" value="Sodium channel protein"/>
    <property type="match status" value="1"/>
</dbReference>
<feature type="region of interest" description="Disordered" evidence="16">
    <location>
        <begin position="1051"/>
        <end position="1120"/>
    </location>
</feature>
<dbReference type="STRING" id="9785.ENSLAFP00000005476"/>
<dbReference type="InterPro" id="IPR043203">
    <property type="entry name" value="VGCC_Ca_Na"/>
</dbReference>
<keyword evidence="22" id="KW-1185">Reference proteome</keyword>
<evidence type="ECO:0000256" key="15">
    <source>
        <dbReference type="ARBA" id="ARBA00080652"/>
    </source>
</evidence>
<feature type="domain" description="Sodium ion transport-associated" evidence="19">
    <location>
        <begin position="987"/>
        <end position="1176"/>
    </location>
</feature>
<evidence type="ECO:0000259" key="20">
    <source>
        <dbReference type="Pfam" id="PF24609"/>
    </source>
</evidence>
<feature type="transmembrane region" description="Helical" evidence="17">
    <location>
        <begin position="1183"/>
        <end position="1202"/>
    </location>
</feature>
<feature type="transmembrane region" description="Helical" evidence="17">
    <location>
        <begin position="1537"/>
        <end position="1555"/>
    </location>
</feature>
<evidence type="ECO:0000256" key="1">
    <source>
        <dbReference type="ARBA" id="ARBA00004651"/>
    </source>
</evidence>
<dbReference type="GO" id="GO:0005248">
    <property type="term" value="F:voltage-gated sodium channel activity"/>
    <property type="evidence" value="ECO:0007669"/>
    <property type="project" value="InterPro"/>
</dbReference>
<dbReference type="Gene3D" id="1.10.287.70">
    <property type="match status" value="4"/>
</dbReference>
<dbReference type="GeneTree" id="ENSGT00940000162042"/>
<dbReference type="Pfam" id="PF00520">
    <property type="entry name" value="Ion_trans"/>
    <property type="match status" value="4"/>
</dbReference>
<dbReference type="OMA" id="ENSWFKC"/>
<dbReference type="FunFam" id="1.20.120.350:FF:000059">
    <property type="entry name" value="Sodium channel protein"/>
    <property type="match status" value="1"/>
</dbReference>
<comment type="catalytic activity">
    <reaction evidence="10">
        <text>Na(+)(in) = Na(+)(out)</text>
        <dbReference type="Rhea" id="RHEA:34963"/>
        <dbReference type="ChEBI" id="CHEBI:29101"/>
    </reaction>
</comment>
<dbReference type="CDD" id="cd13433">
    <property type="entry name" value="Na_channel_gate"/>
    <property type="match status" value="1"/>
</dbReference>
<dbReference type="InterPro" id="IPR001696">
    <property type="entry name" value="Na_channel_asu"/>
</dbReference>
<feature type="transmembrane region" description="Helical" evidence="17">
    <location>
        <begin position="780"/>
        <end position="798"/>
    </location>
</feature>
<dbReference type="Gene3D" id="1.20.5.1190">
    <property type="entry name" value="iswi atpase"/>
    <property type="match status" value="1"/>
</dbReference>
<dbReference type="GO" id="GO:1990760">
    <property type="term" value="F:osmolarity-sensing monoatomic cation channel activity"/>
    <property type="evidence" value="ECO:0007669"/>
    <property type="project" value="Ensembl"/>
</dbReference>
<keyword evidence="2" id="KW-1003">Cell membrane</keyword>
<dbReference type="InterPro" id="IPR010526">
    <property type="entry name" value="Na_trans_assoc_dom"/>
</dbReference>
<gene>
    <name evidence="21" type="primary">SCN7A</name>
</gene>
<accession>G3SYC2</accession>
<evidence type="ECO:0000256" key="17">
    <source>
        <dbReference type="SAM" id="Phobius"/>
    </source>
</evidence>
<protein>
    <recommendedName>
        <fullName evidence="14">Sodium channel protein type 7 subunit alpha</fullName>
    </recommendedName>
    <alternativeName>
        <fullName evidence="15">Nax channel</fullName>
    </alternativeName>
</protein>
<dbReference type="Proteomes" id="UP000007646">
    <property type="component" value="Unassembled WGS sequence"/>
</dbReference>
<dbReference type="GO" id="GO:0097386">
    <property type="term" value="C:glial cell projection"/>
    <property type="evidence" value="ECO:0007669"/>
    <property type="project" value="Ensembl"/>
</dbReference>
<evidence type="ECO:0000256" key="11">
    <source>
        <dbReference type="ARBA" id="ARBA00055010"/>
    </source>
</evidence>
<evidence type="ECO:0000256" key="13">
    <source>
        <dbReference type="ARBA" id="ARBA00062705"/>
    </source>
</evidence>
<keyword evidence="7 17" id="KW-0472">Membrane</keyword>
<dbReference type="Pfam" id="PF06512">
    <property type="entry name" value="Na_trans_assoc"/>
    <property type="match status" value="1"/>
</dbReference>
<dbReference type="PANTHER" id="PTHR10037">
    <property type="entry name" value="VOLTAGE-GATED CATION CHANNEL CALCIUM AND SODIUM"/>
    <property type="match status" value="1"/>
</dbReference>
<feature type="domain" description="Ion transport" evidence="18">
    <location>
        <begin position="124"/>
        <end position="426"/>
    </location>
</feature>
<evidence type="ECO:0000256" key="9">
    <source>
        <dbReference type="ARBA" id="ARBA00023180"/>
    </source>
</evidence>
<evidence type="ECO:0000256" key="2">
    <source>
        <dbReference type="ARBA" id="ARBA00022475"/>
    </source>
</evidence>
<dbReference type="FunFam" id="1.10.238.10:FF:000171">
    <property type="entry name" value="Sodium channel protein"/>
    <property type="match status" value="1"/>
</dbReference>
<dbReference type="InterPro" id="IPR005821">
    <property type="entry name" value="Ion_trans_dom"/>
</dbReference>
<dbReference type="Pfam" id="PF24609">
    <property type="entry name" value="IQ_SCN5A_C"/>
    <property type="match status" value="1"/>
</dbReference>